<dbReference type="Proteomes" id="UP000191160">
    <property type="component" value="Unassembled WGS sequence"/>
</dbReference>
<name>A0A1T1GT72_9GAMM</name>
<dbReference type="EMBL" id="MVKX01000008">
    <property type="protein sequence ID" value="OOV80811.1"/>
    <property type="molecule type" value="Genomic_DNA"/>
</dbReference>
<dbReference type="Pfam" id="PF15887">
    <property type="entry name" value="Peptidase_Mx"/>
    <property type="match status" value="1"/>
</dbReference>
<evidence type="ECO:0000313" key="2">
    <source>
        <dbReference type="EMBL" id="OOV80811.1"/>
    </source>
</evidence>
<dbReference type="PIRSF" id="PIRSF012641">
    <property type="entry name" value="UCP012641"/>
    <property type="match status" value="1"/>
</dbReference>
<dbReference type="InterPro" id="IPR031321">
    <property type="entry name" value="UCP012641"/>
</dbReference>
<dbReference type="AlphaFoldDB" id="A0A1T1GT72"/>
<accession>A0A1T1GT72</accession>
<evidence type="ECO:0000259" key="1">
    <source>
        <dbReference type="Pfam" id="PF10005"/>
    </source>
</evidence>
<protein>
    <recommendedName>
        <fullName evidence="1">Zinc-ribbon domain-containing protein</fullName>
    </recommendedName>
</protein>
<organism evidence="2 3">
    <name type="scientific">Acinetobacter amyesii</name>
    <dbReference type="NCBI Taxonomy" id="2942470"/>
    <lineage>
        <taxon>Bacteria</taxon>
        <taxon>Pseudomonadati</taxon>
        <taxon>Pseudomonadota</taxon>
        <taxon>Gammaproteobacteria</taxon>
        <taxon>Moraxellales</taxon>
        <taxon>Moraxellaceae</taxon>
        <taxon>Acinetobacter</taxon>
    </lineage>
</organism>
<sequence>MKYFSCAVCSNQIFFANSHCVNCQTALGYIASEKQMGCFEKHSTTLWLALNPEIKGKRFKPCHNYQHHQVCNWMVPADSEEIYCESCLLTHTIPNLDNPDHIVYWARLEHAKRRFLYLMQQLNTMPRPKRSQDDRFGLRFDFLMPTENTPVMTGHANGIITLNASEADVIYRETTRIKMGENYRTLLGHFRHESGHYYFDLIKHLHPELIEEFRELFGDERQDYSEALKRHYNDGAPQNWADYYVSSYASTHPWEDWAETWAHYLHMMDTLETAYYAGLVVKTNKSDLNNLELKENPIGAQDFDLLLQHWMTLTFNLNALNRSMGLDDAYPFTLSNPVLDKLRFIHHKLLNMTLKNQQHN</sequence>
<dbReference type="RefSeq" id="WP_078190924.1">
    <property type="nucleotide sequence ID" value="NZ_JAMCOZ010000013.1"/>
</dbReference>
<feature type="domain" description="Zinc-ribbon" evidence="1">
    <location>
        <begin position="4"/>
        <end position="97"/>
    </location>
</feature>
<dbReference type="InterPro" id="IPR011201">
    <property type="entry name" value="Zinc-ribbon_6_bact"/>
</dbReference>
<evidence type="ECO:0000313" key="3">
    <source>
        <dbReference type="Proteomes" id="UP000191160"/>
    </source>
</evidence>
<gene>
    <name evidence="2" type="ORF">B1202_12415</name>
</gene>
<proteinExistence type="predicted"/>
<comment type="caution">
    <text evidence="2">The sequence shown here is derived from an EMBL/GenBank/DDBJ whole genome shotgun (WGS) entry which is preliminary data.</text>
</comment>
<keyword evidence="3" id="KW-1185">Reference proteome</keyword>
<dbReference type="Pfam" id="PF10005">
    <property type="entry name" value="Zn_ribbon_DZR_6"/>
    <property type="match status" value="1"/>
</dbReference>
<dbReference type="Gene3D" id="3.40.390.70">
    <property type="match status" value="1"/>
</dbReference>
<reference evidence="2 3" key="1">
    <citation type="submission" date="2017-02" db="EMBL/GenBank/DDBJ databases">
        <title>Acinetobacter sp. ANC 4945, whole genome shotgun sequencing project.</title>
        <authorList>
            <person name="Radolfova-Krizova L."/>
            <person name="Al Atrouni A."/>
            <person name="Nemec A."/>
        </authorList>
    </citation>
    <scope>NUCLEOTIDE SEQUENCE [LARGE SCALE GENOMIC DNA]</scope>
    <source>
        <strain evidence="2 3">ANC 4945</strain>
    </source>
</reference>